<dbReference type="GO" id="GO:0005524">
    <property type="term" value="F:ATP binding"/>
    <property type="evidence" value="ECO:0007669"/>
    <property type="project" value="InterPro"/>
</dbReference>
<dbReference type="Proteomes" id="UP000186817">
    <property type="component" value="Unassembled WGS sequence"/>
</dbReference>
<dbReference type="EMBL" id="LSRX01000270">
    <property type="protein sequence ID" value="OLQ02205.1"/>
    <property type="molecule type" value="Genomic_DNA"/>
</dbReference>
<keyword evidence="3" id="KW-0472">Membrane</keyword>
<keyword evidence="2" id="KW-1133">Transmembrane helix</keyword>
<dbReference type="InterPro" id="IPR036640">
    <property type="entry name" value="ABC1_TM_sf"/>
</dbReference>
<evidence type="ECO:0000256" key="2">
    <source>
        <dbReference type="ARBA" id="ARBA00022989"/>
    </source>
</evidence>
<reference evidence="4 5" key="1">
    <citation type="submission" date="2016-02" db="EMBL/GenBank/DDBJ databases">
        <title>Genome analysis of coral dinoflagellate symbionts highlights evolutionary adaptations to a symbiotic lifestyle.</title>
        <authorList>
            <person name="Aranda M."/>
            <person name="Li Y."/>
            <person name="Liew Y.J."/>
            <person name="Baumgarten S."/>
            <person name="Simakov O."/>
            <person name="Wilson M."/>
            <person name="Piel J."/>
            <person name="Ashoor H."/>
            <person name="Bougouffa S."/>
            <person name="Bajic V.B."/>
            <person name="Ryu T."/>
            <person name="Ravasi T."/>
            <person name="Bayer T."/>
            <person name="Micklem G."/>
            <person name="Kim H."/>
            <person name="Bhak J."/>
            <person name="Lajeunesse T.C."/>
            <person name="Voolstra C.R."/>
        </authorList>
    </citation>
    <scope>NUCLEOTIDE SEQUENCE [LARGE SCALE GENOMIC DNA]</scope>
    <source>
        <strain evidence="4 5">CCMP2467</strain>
    </source>
</reference>
<sequence length="400" mass="44510">MQHASYAALQQFAAKKMLSLNARSIFRSGTVYKSTIYTCYEEALQAASLGEDLNVLPGGDQVSMARAAYHLNSQRCPWSDREPRPTAKVIMEKLLLGRLMEGRTPRRSRNSLALGPDLSLVCAYDWTCLEVIASEAFQMLLSSREGESFTAQEHAIALVKDYAQIGRYRHLFSVCQQMRFVRARLLRAPIDRFFDKQPVGRIMSRLVGDLASVDLSLYAKTLQTVTTILATITPLLYVDAPDMNGLLTDVMSSTASLTAAIRAYGDEERLSKEMPGARSKAGESPYLNRLILAQELAYVPCPPVSLQTPNAATAQAGLLYPDKVGAGTLGVCLELSRPVASFELPRGITNLLMMQNLIESNIDSILMALGVLKWWRHGEIVQVFRGVFDDIPLLVQWWWR</sequence>
<keyword evidence="5" id="KW-1185">Reference proteome</keyword>
<accession>A0A1Q9E463</accession>
<evidence type="ECO:0000313" key="5">
    <source>
        <dbReference type="Proteomes" id="UP000186817"/>
    </source>
</evidence>
<evidence type="ECO:0000256" key="3">
    <source>
        <dbReference type="ARBA" id="ARBA00023136"/>
    </source>
</evidence>
<organism evidence="4 5">
    <name type="scientific">Symbiodinium microadriaticum</name>
    <name type="common">Dinoflagellate</name>
    <name type="synonym">Zooxanthella microadriatica</name>
    <dbReference type="NCBI Taxonomy" id="2951"/>
    <lineage>
        <taxon>Eukaryota</taxon>
        <taxon>Sar</taxon>
        <taxon>Alveolata</taxon>
        <taxon>Dinophyceae</taxon>
        <taxon>Suessiales</taxon>
        <taxon>Symbiodiniaceae</taxon>
        <taxon>Symbiodinium</taxon>
    </lineage>
</organism>
<protein>
    <submittedName>
        <fullName evidence="4">Uncharacterized protein</fullName>
    </submittedName>
</protein>
<name>A0A1Q9E463_SYMMI</name>
<dbReference type="SUPFAM" id="SSF90123">
    <property type="entry name" value="ABC transporter transmembrane region"/>
    <property type="match status" value="1"/>
</dbReference>
<dbReference type="AlphaFoldDB" id="A0A1Q9E463"/>
<evidence type="ECO:0000313" key="4">
    <source>
        <dbReference type="EMBL" id="OLQ02205.1"/>
    </source>
</evidence>
<evidence type="ECO:0000256" key="1">
    <source>
        <dbReference type="ARBA" id="ARBA00022692"/>
    </source>
</evidence>
<dbReference type="OrthoDB" id="435961at2759"/>
<gene>
    <name evidence="4" type="ORF">AK812_SmicGene14957</name>
</gene>
<keyword evidence="1" id="KW-0812">Transmembrane</keyword>
<proteinExistence type="predicted"/>
<dbReference type="GO" id="GO:0016020">
    <property type="term" value="C:membrane"/>
    <property type="evidence" value="ECO:0007669"/>
    <property type="project" value="InterPro"/>
</dbReference>
<comment type="caution">
    <text evidence="4">The sequence shown here is derived from an EMBL/GenBank/DDBJ whole genome shotgun (WGS) entry which is preliminary data.</text>
</comment>